<keyword evidence="1" id="KW-0175">Coiled coil</keyword>
<dbReference type="EMBL" id="CAXITT010000427">
    <property type="protein sequence ID" value="CAL1541350.1"/>
    <property type="molecule type" value="Genomic_DNA"/>
</dbReference>
<keyword evidence="3" id="KW-0472">Membrane</keyword>
<feature type="region of interest" description="Disordered" evidence="2">
    <location>
        <begin position="176"/>
        <end position="202"/>
    </location>
</feature>
<dbReference type="PANTHER" id="PTHR21377">
    <property type="entry name" value="PROTEIN FAM210B, MITOCHONDRIAL"/>
    <property type="match status" value="1"/>
</dbReference>
<feature type="coiled-coil region" evidence="1">
    <location>
        <begin position="147"/>
        <end position="174"/>
    </location>
</feature>
<evidence type="ECO:0000313" key="5">
    <source>
        <dbReference type="EMBL" id="CAL1541350.1"/>
    </source>
</evidence>
<accession>A0AAV2I9Z4</accession>
<dbReference type="Pfam" id="PF06916">
    <property type="entry name" value="FAM210A-B_dom"/>
    <property type="match status" value="1"/>
</dbReference>
<evidence type="ECO:0000259" key="4">
    <source>
        <dbReference type="Pfam" id="PF06916"/>
    </source>
</evidence>
<feature type="transmembrane region" description="Helical" evidence="3">
    <location>
        <begin position="335"/>
        <end position="358"/>
    </location>
</feature>
<feature type="transmembrane region" description="Helical" evidence="3">
    <location>
        <begin position="398"/>
        <end position="418"/>
    </location>
</feature>
<gene>
    <name evidence="5" type="ORF">GSLYS_00014956001</name>
</gene>
<feature type="region of interest" description="Disordered" evidence="2">
    <location>
        <begin position="294"/>
        <end position="323"/>
    </location>
</feature>
<evidence type="ECO:0000256" key="1">
    <source>
        <dbReference type="SAM" id="Coils"/>
    </source>
</evidence>
<name>A0AAV2I9Z4_LYMST</name>
<comment type="caution">
    <text evidence="5">The sequence shown here is derived from an EMBL/GenBank/DDBJ whole genome shotgun (WGS) entry which is preliminary data.</text>
</comment>
<proteinExistence type="predicted"/>
<evidence type="ECO:0000256" key="2">
    <source>
        <dbReference type="SAM" id="MobiDB-lite"/>
    </source>
</evidence>
<reference evidence="5 6" key="1">
    <citation type="submission" date="2024-04" db="EMBL/GenBank/DDBJ databases">
        <authorList>
            <consortium name="Genoscope - CEA"/>
            <person name="William W."/>
        </authorList>
    </citation>
    <scope>NUCLEOTIDE SEQUENCE [LARGE SCALE GENOMIC DNA]</scope>
</reference>
<keyword evidence="3" id="KW-1133">Transmembrane helix</keyword>
<dbReference type="GO" id="GO:0005739">
    <property type="term" value="C:mitochondrion"/>
    <property type="evidence" value="ECO:0007669"/>
    <property type="project" value="TreeGrafter"/>
</dbReference>
<evidence type="ECO:0000256" key="3">
    <source>
        <dbReference type="SAM" id="Phobius"/>
    </source>
</evidence>
<feature type="compositionally biased region" description="Polar residues" evidence="2">
    <location>
        <begin position="176"/>
        <end position="188"/>
    </location>
</feature>
<evidence type="ECO:0000313" key="6">
    <source>
        <dbReference type="Proteomes" id="UP001497497"/>
    </source>
</evidence>
<feature type="compositionally biased region" description="Polar residues" evidence="2">
    <location>
        <begin position="314"/>
        <end position="323"/>
    </location>
</feature>
<organism evidence="5 6">
    <name type="scientific">Lymnaea stagnalis</name>
    <name type="common">Great pond snail</name>
    <name type="synonym">Helix stagnalis</name>
    <dbReference type="NCBI Taxonomy" id="6523"/>
    <lineage>
        <taxon>Eukaryota</taxon>
        <taxon>Metazoa</taxon>
        <taxon>Spiralia</taxon>
        <taxon>Lophotrochozoa</taxon>
        <taxon>Mollusca</taxon>
        <taxon>Gastropoda</taxon>
        <taxon>Heterobranchia</taxon>
        <taxon>Euthyneura</taxon>
        <taxon>Panpulmonata</taxon>
        <taxon>Hygrophila</taxon>
        <taxon>Lymnaeoidea</taxon>
        <taxon>Lymnaeidae</taxon>
        <taxon>Lymnaea</taxon>
    </lineage>
</organism>
<feature type="domain" description="DUF1279" evidence="4">
    <location>
        <begin position="326"/>
        <end position="413"/>
    </location>
</feature>
<dbReference type="PANTHER" id="PTHR21377:SF0">
    <property type="entry name" value="PROTEIN FAM210B, MITOCHONDRIAL"/>
    <property type="match status" value="1"/>
</dbReference>
<dbReference type="InterPro" id="IPR009688">
    <property type="entry name" value="FAM210A/B-like_dom"/>
</dbReference>
<keyword evidence="6" id="KW-1185">Reference proteome</keyword>
<feature type="compositionally biased region" description="Polar residues" evidence="2">
    <location>
        <begin position="294"/>
        <end position="306"/>
    </location>
</feature>
<keyword evidence="3" id="KW-0812">Transmembrane</keyword>
<sequence>MSSASRLVNNIAFRPTLGYLPSAKHFHFNLTKCKILKRQCCQPLLLLRKTWDKSAEISSALPFSTLIGSLDSLGLGKFQLSSERIYCCFCTKSANKSPKNPLNLSDDACPQGIQGDDCDNYKLWLHNCRRYGLANCNEQLQGIQSGRKTLSEVLEEQEKLIADISQQYRAANNHRNAHDSFQGSQGKVSSGPADDSSSYVHERQDNVQGCQEYMSAFPAIDSPCPQGVQGYDCAQYKLWLENCHKIGLHDCMEQYSGYKAGRKTLAEIFAEQDNMIRQSATYAYQISKIQQRSYSSSAGNPKSPSEATAKGENTETSAGGQLTQRQKLQRAIKEYGSTVIVFHITISLMSLGFFYLLVSSGIDIVGLLTKAGVGGSLLQNKLAAGTGTFVVAYAVHKVFAPVRIATTLTATPFIVRYLRRIGFLKVPKPKA</sequence>
<dbReference type="InterPro" id="IPR045866">
    <property type="entry name" value="FAM210A/B-like"/>
</dbReference>
<dbReference type="AlphaFoldDB" id="A0AAV2I9Z4"/>
<dbReference type="Proteomes" id="UP001497497">
    <property type="component" value="Unassembled WGS sequence"/>
</dbReference>
<protein>
    <recommendedName>
        <fullName evidence="4">DUF1279 domain-containing protein</fullName>
    </recommendedName>
</protein>